<feature type="transmembrane region" description="Helical" evidence="6">
    <location>
        <begin position="264"/>
        <end position="286"/>
    </location>
</feature>
<keyword evidence="3 6" id="KW-0812">Transmembrane</keyword>
<dbReference type="InterPro" id="IPR047689">
    <property type="entry name" value="CopD"/>
</dbReference>
<evidence type="ECO:0000256" key="3">
    <source>
        <dbReference type="ARBA" id="ARBA00022692"/>
    </source>
</evidence>
<evidence type="ECO:0000313" key="8">
    <source>
        <dbReference type="EMBL" id="CDM61581.1"/>
    </source>
</evidence>
<evidence type="ECO:0000256" key="6">
    <source>
        <dbReference type="SAM" id="Phobius"/>
    </source>
</evidence>
<proteinExistence type="predicted"/>
<feature type="domain" description="Copper resistance protein D" evidence="7">
    <location>
        <begin position="188"/>
        <end position="285"/>
    </location>
</feature>
<evidence type="ECO:0000256" key="5">
    <source>
        <dbReference type="ARBA" id="ARBA00023136"/>
    </source>
</evidence>
<dbReference type="KEGG" id="rhl:LPU83_pLPU83d_0210"/>
<dbReference type="NCBIfam" id="NF033808">
    <property type="entry name" value="copper_CopD"/>
    <property type="match status" value="1"/>
</dbReference>
<keyword evidence="5 6" id="KW-0472">Membrane</keyword>
<reference evidence="8" key="1">
    <citation type="submission" date="2013-11" db="EMBL/GenBank/DDBJ databases">
        <title>Draft genome sequence of the broad-host-range Rhizobium sp. LPU83 strain, a member of the low-genetic diversity Oregon-like Rhizobium sp. group.</title>
        <authorList>
            <person name="Wibberg D."/>
            <person name="Puehler A."/>
            <person name="Schlueter A."/>
        </authorList>
    </citation>
    <scope>NUCLEOTIDE SEQUENCE [LARGE SCALE GENOMIC DNA]</scope>
    <source>
        <strain evidence="8">LPU83</strain>
        <plasmid evidence="8">pLPU83d</plasmid>
    </source>
</reference>
<dbReference type="Proteomes" id="UP000019443">
    <property type="component" value="Plasmid pLPU83d"/>
</dbReference>
<evidence type="ECO:0000256" key="4">
    <source>
        <dbReference type="ARBA" id="ARBA00022989"/>
    </source>
</evidence>
<evidence type="ECO:0000259" key="7">
    <source>
        <dbReference type="Pfam" id="PF05425"/>
    </source>
</evidence>
<keyword evidence="9" id="KW-1185">Reference proteome</keyword>
<evidence type="ECO:0000256" key="1">
    <source>
        <dbReference type="ARBA" id="ARBA00004651"/>
    </source>
</evidence>
<keyword evidence="2" id="KW-1003">Cell membrane</keyword>
<gene>
    <name evidence="8" type="ORF">LPU83_pLPU83d_0210</name>
</gene>
<dbReference type="PATRIC" id="fig|348824.6.peg.5806"/>
<name>W6S5Q2_9HYPH</name>
<dbReference type="EMBL" id="HG916855">
    <property type="protein sequence ID" value="CDM61581.1"/>
    <property type="molecule type" value="Genomic_DNA"/>
</dbReference>
<dbReference type="InterPro" id="IPR008457">
    <property type="entry name" value="Cu-R_CopD_dom"/>
</dbReference>
<keyword evidence="4 6" id="KW-1133">Transmembrane helix</keyword>
<keyword evidence="8" id="KW-0614">Plasmid</keyword>
<feature type="transmembrane region" description="Helical" evidence="6">
    <location>
        <begin position="123"/>
        <end position="145"/>
    </location>
</feature>
<geneLocation type="plasmid" evidence="8 9">
    <name>pLPU83d</name>
</geneLocation>
<dbReference type="HOGENOM" id="CLU_075540_1_0_5"/>
<dbReference type="Pfam" id="PF05425">
    <property type="entry name" value="CopD"/>
    <property type="match status" value="1"/>
</dbReference>
<evidence type="ECO:0000313" key="9">
    <source>
        <dbReference type="Proteomes" id="UP000019443"/>
    </source>
</evidence>
<feature type="transmembrane region" description="Helical" evidence="6">
    <location>
        <begin position="12"/>
        <end position="34"/>
    </location>
</feature>
<comment type="subcellular location">
    <subcellularLocation>
        <location evidence="1">Cell membrane</location>
        <topology evidence="1">Multi-pass membrane protein</topology>
    </subcellularLocation>
</comment>
<dbReference type="RefSeq" id="WP_024316887.1">
    <property type="nucleotide sequence ID" value="NZ_ATTO01000041.1"/>
</dbReference>
<dbReference type="InterPro" id="IPR032694">
    <property type="entry name" value="CopC/D"/>
</dbReference>
<evidence type="ECO:0000256" key="2">
    <source>
        <dbReference type="ARBA" id="ARBA00022475"/>
    </source>
</evidence>
<organism evidence="8 9">
    <name type="scientific">Rhizobium favelukesii</name>
    <dbReference type="NCBI Taxonomy" id="348824"/>
    <lineage>
        <taxon>Bacteria</taxon>
        <taxon>Pseudomonadati</taxon>
        <taxon>Pseudomonadota</taxon>
        <taxon>Alphaproteobacteria</taxon>
        <taxon>Hyphomicrobiales</taxon>
        <taxon>Rhizobiaceae</taxon>
        <taxon>Rhizobium/Agrobacterium group</taxon>
        <taxon>Rhizobium</taxon>
    </lineage>
</organism>
<feature type="transmembrane region" description="Helical" evidence="6">
    <location>
        <begin position="229"/>
        <end position="252"/>
    </location>
</feature>
<feature type="transmembrane region" description="Helical" evidence="6">
    <location>
        <begin position="96"/>
        <end position="116"/>
    </location>
</feature>
<feature type="transmembrane region" description="Helical" evidence="6">
    <location>
        <begin position="198"/>
        <end position="217"/>
    </location>
</feature>
<feature type="transmembrane region" description="Helical" evidence="6">
    <location>
        <begin position="46"/>
        <end position="65"/>
    </location>
</feature>
<protein>
    <submittedName>
        <fullName evidence="8">Copper export protein</fullName>
    </submittedName>
</protein>
<dbReference type="PANTHER" id="PTHR34820">
    <property type="entry name" value="INNER MEMBRANE PROTEIN YEBZ"/>
    <property type="match status" value="1"/>
</dbReference>
<dbReference type="GO" id="GO:0006825">
    <property type="term" value="P:copper ion transport"/>
    <property type="evidence" value="ECO:0007669"/>
    <property type="project" value="InterPro"/>
</dbReference>
<accession>W6S5Q2</accession>
<dbReference type="PANTHER" id="PTHR34820:SF4">
    <property type="entry name" value="INNER MEMBRANE PROTEIN YEBZ"/>
    <property type="match status" value="1"/>
</dbReference>
<sequence length="292" mass="31224">MTPDAALILCRFLFDAAAVFLWGASAYLCWVVPADLAAQVSRRLRNWYILALLLVIGTTASLLPLRAATIGEGWSDAVGPEMIRTILSGTNVGRAWIAQAGATVVLAISCLAPVPFRHRAQAIIAGLLLISLTISGHAAMNSGWLRAPQRLNDGLHLLSGGAWLGALVPVIVILPMLRDARWQNDARAALMRFSTAGHVAVAVVIATGIINTFLIIGSPPLNWRLDYQFLLSIKILIVFVLVALAITNRYILVPRLASSPSLQLLKWATAAEMVLGLAVLGLVSVFGTMPPT</sequence>
<feature type="transmembrane region" description="Helical" evidence="6">
    <location>
        <begin position="157"/>
        <end position="177"/>
    </location>
</feature>
<dbReference type="GO" id="GO:0005886">
    <property type="term" value="C:plasma membrane"/>
    <property type="evidence" value="ECO:0007669"/>
    <property type="project" value="UniProtKB-SubCell"/>
</dbReference>
<dbReference type="AlphaFoldDB" id="W6S5Q2"/>